<protein>
    <submittedName>
        <fullName evidence="1">Uncharacterized protein</fullName>
    </submittedName>
</protein>
<proteinExistence type="predicted"/>
<evidence type="ECO:0000313" key="1">
    <source>
        <dbReference type="EMBL" id="DAE22634.1"/>
    </source>
</evidence>
<name>A0A8S5QUI7_9CAUD</name>
<reference evidence="1" key="1">
    <citation type="journal article" date="2021" name="Proc. Natl. Acad. Sci. U.S.A.">
        <title>A Catalog of Tens of Thousands of Viruses from Human Metagenomes Reveals Hidden Associations with Chronic Diseases.</title>
        <authorList>
            <person name="Tisza M.J."/>
            <person name="Buck C.B."/>
        </authorList>
    </citation>
    <scope>NUCLEOTIDE SEQUENCE</scope>
    <source>
        <strain evidence="1">Ct5co22</strain>
    </source>
</reference>
<organism evidence="1">
    <name type="scientific">Siphoviridae sp. ct5co22</name>
    <dbReference type="NCBI Taxonomy" id="2826294"/>
    <lineage>
        <taxon>Viruses</taxon>
        <taxon>Duplodnaviria</taxon>
        <taxon>Heunggongvirae</taxon>
        <taxon>Uroviricota</taxon>
        <taxon>Caudoviricetes</taxon>
    </lineage>
</organism>
<accession>A0A8S5QUI7</accession>
<sequence>MSTQTLRVALPSEIIYVSGTVNGKAYTWTLVDGSWQAIVDRAADDTYAVALTAVNALGTSTNYTLTLYYGMLNLITDRTQADVDRVRQLAQKGFGNMTADEKAEWLNGLKGAYNASDLNRVGAAVAYVAGRLTGYGYVVSVSLRQDWQVTDIPTQESMTAYLADVAALRAALTVAAGTPEVPEDMEQLTWQEANNIEQILLDVDTLVTNMAAAWFYSGDLYAGEV</sequence>
<dbReference type="EMBL" id="BK015735">
    <property type="protein sequence ID" value="DAE22634.1"/>
    <property type="molecule type" value="Genomic_DNA"/>
</dbReference>